<evidence type="ECO:0000256" key="9">
    <source>
        <dbReference type="ARBA" id="ARBA00023026"/>
    </source>
</evidence>
<evidence type="ECO:0000256" key="2">
    <source>
        <dbReference type="ARBA" id="ARBA00004651"/>
    </source>
</evidence>
<protein>
    <recommendedName>
        <fullName evidence="3">histidine kinase</fullName>
        <ecNumber evidence="3">2.7.13.3</ecNumber>
    </recommendedName>
</protein>
<dbReference type="PANTHER" id="PTHR44936:SF9">
    <property type="entry name" value="SENSOR PROTEIN CREC"/>
    <property type="match status" value="1"/>
</dbReference>
<name>A0A2C7AC02_9PROT</name>
<evidence type="ECO:0000313" key="11">
    <source>
        <dbReference type="EMBL" id="PHK94614.1"/>
    </source>
</evidence>
<dbReference type="AlphaFoldDB" id="A0A2C7AC02"/>
<dbReference type="PRINTS" id="PR00344">
    <property type="entry name" value="BCTRLSENSOR"/>
</dbReference>
<dbReference type="InterPro" id="IPR036097">
    <property type="entry name" value="HisK_dim/P_sf"/>
</dbReference>
<dbReference type="SMART" id="SM00387">
    <property type="entry name" value="HATPase_c"/>
    <property type="match status" value="1"/>
</dbReference>
<keyword evidence="4" id="KW-1003">Cell membrane</keyword>
<dbReference type="EC" id="2.7.13.3" evidence="3"/>
<dbReference type="Pfam" id="PF00512">
    <property type="entry name" value="HisKA"/>
    <property type="match status" value="1"/>
</dbReference>
<dbReference type="OrthoDB" id="7818322at2"/>
<comment type="subcellular location">
    <subcellularLocation>
        <location evidence="2">Cell membrane</location>
        <topology evidence="2">Multi-pass membrane protein</topology>
    </subcellularLocation>
</comment>
<dbReference type="GO" id="GO:0000155">
    <property type="term" value="F:phosphorelay sensor kinase activity"/>
    <property type="evidence" value="ECO:0007669"/>
    <property type="project" value="InterPro"/>
</dbReference>
<dbReference type="InterPro" id="IPR004358">
    <property type="entry name" value="Sig_transdc_His_kin-like_C"/>
</dbReference>
<dbReference type="InterPro" id="IPR003661">
    <property type="entry name" value="HisK_dim/P_dom"/>
</dbReference>
<evidence type="ECO:0000313" key="12">
    <source>
        <dbReference type="Proteomes" id="UP000223527"/>
    </source>
</evidence>
<keyword evidence="6" id="KW-0808">Transferase</keyword>
<dbReference type="Gene3D" id="1.10.287.130">
    <property type="match status" value="1"/>
</dbReference>
<dbReference type="EMBL" id="PDNU01000022">
    <property type="protein sequence ID" value="PHK94614.1"/>
    <property type="molecule type" value="Genomic_DNA"/>
</dbReference>
<comment type="caution">
    <text evidence="11">The sequence shown here is derived from an EMBL/GenBank/DDBJ whole genome shotgun (WGS) entry which is preliminary data.</text>
</comment>
<feature type="domain" description="Histidine kinase" evidence="10">
    <location>
        <begin position="281"/>
        <end position="484"/>
    </location>
</feature>
<keyword evidence="4" id="KW-0472">Membrane</keyword>
<keyword evidence="7 11" id="KW-0418">Kinase</keyword>
<organism evidence="11 12">
    <name type="scientific">Teichococcus rhizosphaerae</name>
    <dbReference type="NCBI Taxonomy" id="1335062"/>
    <lineage>
        <taxon>Bacteria</taxon>
        <taxon>Pseudomonadati</taxon>
        <taxon>Pseudomonadota</taxon>
        <taxon>Alphaproteobacteria</taxon>
        <taxon>Acetobacterales</taxon>
        <taxon>Roseomonadaceae</taxon>
        <taxon>Roseomonas</taxon>
    </lineage>
</organism>
<evidence type="ECO:0000256" key="7">
    <source>
        <dbReference type="ARBA" id="ARBA00022777"/>
    </source>
</evidence>
<keyword evidence="8" id="KW-0902">Two-component regulatory system</keyword>
<dbReference type="SUPFAM" id="SSF55874">
    <property type="entry name" value="ATPase domain of HSP90 chaperone/DNA topoisomerase II/histidine kinase"/>
    <property type="match status" value="1"/>
</dbReference>
<dbReference type="SMART" id="SM00388">
    <property type="entry name" value="HisKA"/>
    <property type="match status" value="1"/>
</dbReference>
<dbReference type="Gene3D" id="3.30.565.10">
    <property type="entry name" value="Histidine kinase-like ATPase, C-terminal domain"/>
    <property type="match status" value="1"/>
</dbReference>
<gene>
    <name evidence="11" type="ORF">CR162_12515</name>
</gene>
<keyword evidence="12" id="KW-1185">Reference proteome</keyword>
<dbReference type="InterPro" id="IPR036890">
    <property type="entry name" value="HATPase_C_sf"/>
</dbReference>
<evidence type="ECO:0000256" key="6">
    <source>
        <dbReference type="ARBA" id="ARBA00022679"/>
    </source>
</evidence>
<keyword evidence="5" id="KW-0597">Phosphoprotein</keyword>
<keyword evidence="9" id="KW-0843">Virulence</keyword>
<dbReference type="GO" id="GO:0005886">
    <property type="term" value="C:plasma membrane"/>
    <property type="evidence" value="ECO:0007669"/>
    <property type="project" value="UniProtKB-SubCell"/>
</dbReference>
<dbReference type="SUPFAM" id="SSF47384">
    <property type="entry name" value="Homodimeric domain of signal transducing histidine kinase"/>
    <property type="match status" value="1"/>
</dbReference>
<dbReference type="RefSeq" id="WP_099095882.1">
    <property type="nucleotide sequence ID" value="NZ_PDNU01000022.1"/>
</dbReference>
<evidence type="ECO:0000256" key="1">
    <source>
        <dbReference type="ARBA" id="ARBA00000085"/>
    </source>
</evidence>
<dbReference type="Proteomes" id="UP000223527">
    <property type="component" value="Unassembled WGS sequence"/>
</dbReference>
<dbReference type="PROSITE" id="PS50109">
    <property type="entry name" value="HIS_KIN"/>
    <property type="match status" value="1"/>
</dbReference>
<dbReference type="CDD" id="cd00082">
    <property type="entry name" value="HisKA"/>
    <property type="match status" value="1"/>
</dbReference>
<evidence type="ECO:0000256" key="8">
    <source>
        <dbReference type="ARBA" id="ARBA00023012"/>
    </source>
</evidence>
<dbReference type="InterPro" id="IPR005467">
    <property type="entry name" value="His_kinase_dom"/>
</dbReference>
<dbReference type="Pfam" id="PF02518">
    <property type="entry name" value="HATPase_c"/>
    <property type="match status" value="1"/>
</dbReference>
<evidence type="ECO:0000259" key="10">
    <source>
        <dbReference type="PROSITE" id="PS50109"/>
    </source>
</evidence>
<evidence type="ECO:0000256" key="3">
    <source>
        <dbReference type="ARBA" id="ARBA00012438"/>
    </source>
</evidence>
<proteinExistence type="predicted"/>
<dbReference type="PANTHER" id="PTHR44936">
    <property type="entry name" value="SENSOR PROTEIN CREC"/>
    <property type="match status" value="1"/>
</dbReference>
<evidence type="ECO:0000256" key="4">
    <source>
        <dbReference type="ARBA" id="ARBA00022475"/>
    </source>
</evidence>
<reference evidence="11 12" key="1">
    <citation type="submission" date="2017-10" db="EMBL/GenBank/DDBJ databases">
        <authorList>
            <person name="Banno H."/>
            <person name="Chua N.-H."/>
        </authorList>
    </citation>
    <scope>NUCLEOTIDE SEQUENCE [LARGE SCALE GENOMIC DNA]</scope>
    <source>
        <strain evidence="11 12">YW11</strain>
    </source>
</reference>
<dbReference type="InterPro" id="IPR003594">
    <property type="entry name" value="HATPase_dom"/>
</dbReference>
<accession>A0A2C7AC02</accession>
<dbReference type="InterPro" id="IPR050980">
    <property type="entry name" value="2C_sensor_his_kinase"/>
</dbReference>
<evidence type="ECO:0000256" key="5">
    <source>
        <dbReference type="ARBA" id="ARBA00022553"/>
    </source>
</evidence>
<sequence length="493" mass="51684">MRRAGPRRLRVQLDPRHWPLLLTVPLTVAALVAGVATVTGQAVLARMEADQGRHLAALGAAFLDGLATAAQPAAVRADVWEAFDALDRASGQYEALRPTLSVEVLPDGSVLASSSPRVLRTGAALPRSLSDPADQAIASGSPAIDERAGRAVVARVLLEGGVPVGRLVAEADIGALLAERDAVVRALVLANIGIAALFAAAGALLVRRILLPTERLRHRLLEAAQGRRPEPLDAQAGSGPEHLALVNAWNGAVAAIAERDLMAGRLAREEGRAQLGRLTAAMAHEVNNPLGGLMTAVDTLSEYGDRRDIREEAVGLLRRGLDDIRKVVRAGLSSWKTGPGEAPLAAQDFEDLRLLIRHEVSRRGLTLDWRNDLPDGVRVDRTLARQIALNLLLNAAAASPPQGVLGFRAQGLSQGGAVIEVSDVGTGLPAEAESLLADPDGPPPSGGGLGLWTAARLARSQGGRITREPTPRGTRLVAELPVPSHAKEVAHAS</sequence>
<comment type="catalytic activity">
    <reaction evidence="1">
        <text>ATP + protein L-histidine = ADP + protein N-phospho-L-histidine.</text>
        <dbReference type="EC" id="2.7.13.3"/>
    </reaction>
</comment>